<reference evidence="3" key="1">
    <citation type="journal article" date="2023" name="IMA Fungus">
        <title>Comparative genomic study of the Penicillium genus elucidates a diverse pangenome and 15 lateral gene transfer events.</title>
        <authorList>
            <person name="Petersen C."/>
            <person name="Sorensen T."/>
            <person name="Nielsen M.R."/>
            <person name="Sondergaard T.E."/>
            <person name="Sorensen J.L."/>
            <person name="Fitzpatrick D.A."/>
            <person name="Frisvad J.C."/>
            <person name="Nielsen K.L."/>
        </authorList>
    </citation>
    <scope>NUCLEOTIDE SEQUENCE</scope>
    <source>
        <strain evidence="3">IBT 15450</strain>
    </source>
</reference>
<dbReference type="SUPFAM" id="SSF51430">
    <property type="entry name" value="NAD(P)-linked oxidoreductase"/>
    <property type="match status" value="1"/>
</dbReference>
<evidence type="ECO:0000313" key="3">
    <source>
        <dbReference type="EMBL" id="KAJ6022558.1"/>
    </source>
</evidence>
<keyword evidence="1" id="KW-0560">Oxidoreductase</keyword>
<proteinExistence type="predicted"/>
<dbReference type="EMBL" id="JAQJZL010000016">
    <property type="protein sequence ID" value="KAJ6022558.1"/>
    <property type="molecule type" value="Genomic_DNA"/>
</dbReference>
<gene>
    <name evidence="3" type="ORF">N7460_012953</name>
</gene>
<evidence type="ECO:0000256" key="1">
    <source>
        <dbReference type="ARBA" id="ARBA00023002"/>
    </source>
</evidence>
<dbReference type="InterPro" id="IPR050791">
    <property type="entry name" value="Aldo-Keto_reductase"/>
</dbReference>
<dbReference type="GO" id="GO:0005737">
    <property type="term" value="C:cytoplasm"/>
    <property type="evidence" value="ECO:0007669"/>
    <property type="project" value="TreeGrafter"/>
</dbReference>
<dbReference type="Proteomes" id="UP001219568">
    <property type="component" value="Unassembled WGS sequence"/>
</dbReference>
<dbReference type="Gene3D" id="3.20.20.100">
    <property type="entry name" value="NADP-dependent oxidoreductase domain"/>
    <property type="match status" value="1"/>
</dbReference>
<protein>
    <recommendedName>
        <fullName evidence="2">NADP-dependent oxidoreductase domain-containing protein</fullName>
    </recommendedName>
</protein>
<accession>A0AAD6HZ95</accession>
<dbReference type="PANTHER" id="PTHR43625:SF40">
    <property type="entry name" value="ALDO-KETO REDUCTASE YAKC [NADP(+)]"/>
    <property type="match status" value="1"/>
</dbReference>
<dbReference type="AlphaFoldDB" id="A0AAD6HZ95"/>
<keyword evidence="4" id="KW-1185">Reference proteome</keyword>
<name>A0AAD6HZ95_PENCN</name>
<dbReference type="InterPro" id="IPR023210">
    <property type="entry name" value="NADP_OxRdtase_dom"/>
</dbReference>
<evidence type="ECO:0000313" key="4">
    <source>
        <dbReference type="Proteomes" id="UP001219568"/>
    </source>
</evidence>
<dbReference type="Pfam" id="PF00248">
    <property type="entry name" value="Aldo_ket_red"/>
    <property type="match status" value="1"/>
</dbReference>
<dbReference type="InterPro" id="IPR036812">
    <property type="entry name" value="NAD(P)_OxRdtase_dom_sf"/>
</dbReference>
<sequence length="337" mass="36798">MAPKLPTRQLGKDGPQVTALGYGMMGLSAYYAPAAPDEERLHFLDYVYNSGIVNWDTSDVYGDSEILLGKWLATTGKRDEIFLATKGGAGVDDQGNALVRSDPEYIKGACDRSLKRLGLDSVDLYYIHRLDKVTPIEKTVAAMVELKNDGKIKYLGLSECSANTLRRACKIHHIAAVQIEYNPFSLDIEHNGLLAACRELGVAVICYAPLGRGFLTGQLKSPDDFPEGDIRRFLPRFSPENFTKNLKIVDALDVIAESKGVSISALALAWLLAQGDDIIPIPGTTKPTNLDTNIRALSVTLTPEENKRIRDVVEAAGVSGGRYHAAWDDSFADTPEL</sequence>
<comment type="caution">
    <text evidence="3">The sequence shown here is derived from an EMBL/GenBank/DDBJ whole genome shotgun (WGS) entry which is preliminary data.</text>
</comment>
<feature type="domain" description="NADP-dependent oxidoreductase" evidence="2">
    <location>
        <begin position="20"/>
        <end position="313"/>
    </location>
</feature>
<evidence type="ECO:0000259" key="2">
    <source>
        <dbReference type="Pfam" id="PF00248"/>
    </source>
</evidence>
<dbReference type="PANTHER" id="PTHR43625">
    <property type="entry name" value="AFLATOXIN B1 ALDEHYDE REDUCTASE"/>
    <property type="match status" value="1"/>
</dbReference>
<reference evidence="3" key="2">
    <citation type="submission" date="2023-01" db="EMBL/GenBank/DDBJ databases">
        <authorList>
            <person name="Petersen C."/>
        </authorList>
    </citation>
    <scope>NUCLEOTIDE SEQUENCE</scope>
    <source>
        <strain evidence="3">IBT 15450</strain>
    </source>
</reference>
<dbReference type="GO" id="GO:0016491">
    <property type="term" value="F:oxidoreductase activity"/>
    <property type="evidence" value="ECO:0007669"/>
    <property type="project" value="UniProtKB-KW"/>
</dbReference>
<organism evidence="3 4">
    <name type="scientific">Penicillium canescens</name>
    <dbReference type="NCBI Taxonomy" id="5083"/>
    <lineage>
        <taxon>Eukaryota</taxon>
        <taxon>Fungi</taxon>
        <taxon>Dikarya</taxon>
        <taxon>Ascomycota</taxon>
        <taxon>Pezizomycotina</taxon>
        <taxon>Eurotiomycetes</taxon>
        <taxon>Eurotiomycetidae</taxon>
        <taxon>Eurotiales</taxon>
        <taxon>Aspergillaceae</taxon>
        <taxon>Penicillium</taxon>
    </lineage>
</organism>